<protein>
    <submittedName>
        <fullName evidence="2">Uncharacterized protein</fullName>
    </submittedName>
</protein>
<gene>
    <name evidence="2" type="ORF">CYLTODRAFT_485899</name>
</gene>
<reference evidence="2 3" key="1">
    <citation type="journal article" date="2015" name="Fungal Genet. Biol.">
        <title>Evolution of novel wood decay mechanisms in Agaricales revealed by the genome sequences of Fistulina hepatica and Cylindrobasidium torrendii.</title>
        <authorList>
            <person name="Floudas D."/>
            <person name="Held B.W."/>
            <person name="Riley R."/>
            <person name="Nagy L.G."/>
            <person name="Koehler G."/>
            <person name="Ransdell A.S."/>
            <person name="Younus H."/>
            <person name="Chow J."/>
            <person name="Chiniquy J."/>
            <person name="Lipzen A."/>
            <person name="Tritt A."/>
            <person name="Sun H."/>
            <person name="Haridas S."/>
            <person name="LaButti K."/>
            <person name="Ohm R.A."/>
            <person name="Kues U."/>
            <person name="Blanchette R.A."/>
            <person name="Grigoriev I.V."/>
            <person name="Minto R.E."/>
            <person name="Hibbett D.S."/>
        </authorList>
    </citation>
    <scope>NUCLEOTIDE SEQUENCE [LARGE SCALE GENOMIC DNA]</scope>
    <source>
        <strain evidence="2 3">FP15055 ss-10</strain>
    </source>
</reference>
<name>A0A0D7BQW0_9AGAR</name>
<evidence type="ECO:0000313" key="2">
    <source>
        <dbReference type="EMBL" id="KIY72923.1"/>
    </source>
</evidence>
<dbReference type="EMBL" id="KN880439">
    <property type="protein sequence ID" value="KIY72923.1"/>
    <property type="molecule type" value="Genomic_DNA"/>
</dbReference>
<proteinExistence type="predicted"/>
<accession>A0A0D7BQW0</accession>
<keyword evidence="3" id="KW-1185">Reference proteome</keyword>
<feature type="compositionally biased region" description="Polar residues" evidence="1">
    <location>
        <begin position="39"/>
        <end position="49"/>
    </location>
</feature>
<feature type="compositionally biased region" description="Basic residues" evidence="1">
    <location>
        <begin position="231"/>
        <end position="241"/>
    </location>
</feature>
<evidence type="ECO:0000256" key="1">
    <source>
        <dbReference type="SAM" id="MobiDB-lite"/>
    </source>
</evidence>
<feature type="region of interest" description="Disordered" evidence="1">
    <location>
        <begin position="1"/>
        <end position="103"/>
    </location>
</feature>
<feature type="compositionally biased region" description="Polar residues" evidence="1">
    <location>
        <begin position="1"/>
        <end position="17"/>
    </location>
</feature>
<feature type="compositionally biased region" description="Polar residues" evidence="1">
    <location>
        <begin position="132"/>
        <end position="145"/>
    </location>
</feature>
<feature type="region of interest" description="Disordered" evidence="1">
    <location>
        <begin position="202"/>
        <end position="241"/>
    </location>
</feature>
<dbReference type="STRING" id="1314674.A0A0D7BQW0"/>
<dbReference type="AlphaFoldDB" id="A0A0D7BQW0"/>
<feature type="compositionally biased region" description="Low complexity" evidence="1">
    <location>
        <begin position="18"/>
        <end position="29"/>
    </location>
</feature>
<feature type="region of interest" description="Disordered" evidence="1">
    <location>
        <begin position="125"/>
        <end position="148"/>
    </location>
</feature>
<organism evidence="2 3">
    <name type="scientific">Cylindrobasidium torrendii FP15055 ss-10</name>
    <dbReference type="NCBI Taxonomy" id="1314674"/>
    <lineage>
        <taxon>Eukaryota</taxon>
        <taxon>Fungi</taxon>
        <taxon>Dikarya</taxon>
        <taxon>Basidiomycota</taxon>
        <taxon>Agaricomycotina</taxon>
        <taxon>Agaricomycetes</taxon>
        <taxon>Agaricomycetidae</taxon>
        <taxon>Agaricales</taxon>
        <taxon>Marasmiineae</taxon>
        <taxon>Physalacriaceae</taxon>
        <taxon>Cylindrobasidium</taxon>
    </lineage>
</organism>
<feature type="compositionally biased region" description="Low complexity" evidence="1">
    <location>
        <begin position="70"/>
        <end position="92"/>
    </location>
</feature>
<dbReference type="Proteomes" id="UP000054007">
    <property type="component" value="Unassembled WGS sequence"/>
</dbReference>
<sequence length="241" mass="26303">MTTLPSFDQLVSTLGVDTTSRPRSSSTSTQHNLPPARSFTRSRSNSSLKMSRYAPYSPTSNLHAARRRSSISSSCSSPLSSPDLPESRLSPLPRRRKQNPLTINVYGESPTERRDAPISAYVRRKTPGASPVSATFDSSRESSPAMSPMPFLLPTLPTVLPPMETDNNSQRTRDHLRPAPAHLIYKTKSLTEMLKGVSLSTNQSAGLNRARRHTQTGVRISSPAARAPANTHHRHGSSHTG</sequence>
<dbReference type="OrthoDB" id="3233824at2759"/>
<evidence type="ECO:0000313" key="3">
    <source>
        <dbReference type="Proteomes" id="UP000054007"/>
    </source>
</evidence>